<feature type="domain" description="D-isomer specific 2-hydroxyacid dehydrogenase catalytic" evidence="9">
    <location>
        <begin position="56"/>
        <end position="347"/>
    </location>
</feature>
<dbReference type="InterPro" id="IPR036394">
    <property type="entry name" value="Ribosomal_uL22_sf"/>
</dbReference>
<dbReference type="RefSeq" id="XP_056509598.1">
    <property type="nucleotide sequence ID" value="XM_056656798.1"/>
</dbReference>
<dbReference type="PROSITE" id="PS00671">
    <property type="entry name" value="D_2_HYDROXYACID_DH_3"/>
    <property type="match status" value="1"/>
</dbReference>
<comment type="similarity">
    <text evidence="1 7">Belongs to the universal ribosomal protein uL22 family.</text>
</comment>
<dbReference type="OrthoDB" id="9991913at2759"/>
<dbReference type="CDD" id="cd12168">
    <property type="entry name" value="Mand_dh_like"/>
    <property type="match status" value="1"/>
</dbReference>
<dbReference type="GO" id="GO:0003735">
    <property type="term" value="F:structural constituent of ribosome"/>
    <property type="evidence" value="ECO:0007669"/>
    <property type="project" value="InterPro"/>
</dbReference>
<evidence type="ECO:0000256" key="3">
    <source>
        <dbReference type="ARBA" id="ARBA00023002"/>
    </source>
</evidence>
<reference evidence="11" key="1">
    <citation type="submission" date="2022-11" db="EMBL/GenBank/DDBJ databases">
        <authorList>
            <person name="Petersen C."/>
        </authorList>
    </citation>
    <scope>NUCLEOTIDE SEQUENCE</scope>
    <source>
        <strain evidence="11">IBT 34128</strain>
    </source>
</reference>
<dbReference type="AlphaFoldDB" id="A0A9W9F0L4"/>
<keyword evidence="2 7" id="KW-0689">Ribosomal protein</keyword>
<evidence type="ECO:0000256" key="2">
    <source>
        <dbReference type="ARBA" id="ARBA00022980"/>
    </source>
</evidence>
<organism evidence="11 12">
    <name type="scientific">Penicillium alfredii</name>
    <dbReference type="NCBI Taxonomy" id="1506179"/>
    <lineage>
        <taxon>Eukaryota</taxon>
        <taxon>Fungi</taxon>
        <taxon>Dikarya</taxon>
        <taxon>Ascomycota</taxon>
        <taxon>Pezizomycotina</taxon>
        <taxon>Eurotiomycetes</taxon>
        <taxon>Eurotiomycetidae</taxon>
        <taxon>Eurotiales</taxon>
        <taxon>Aspergillaceae</taxon>
        <taxon>Penicillium</taxon>
    </lineage>
</organism>
<evidence type="ECO:0000256" key="1">
    <source>
        <dbReference type="ARBA" id="ARBA00009451"/>
    </source>
</evidence>
<dbReference type="PROSITE" id="PS00464">
    <property type="entry name" value="RIBOSOMAL_L22"/>
    <property type="match status" value="1"/>
</dbReference>
<evidence type="ECO:0000256" key="7">
    <source>
        <dbReference type="RuleBase" id="RU004005"/>
    </source>
</evidence>
<dbReference type="SUPFAM" id="SSF54843">
    <property type="entry name" value="Ribosomal protein L22"/>
    <property type="match status" value="1"/>
</dbReference>
<evidence type="ECO:0000256" key="5">
    <source>
        <dbReference type="ARBA" id="ARBA00035207"/>
    </source>
</evidence>
<dbReference type="GO" id="GO:0002181">
    <property type="term" value="P:cytoplasmic translation"/>
    <property type="evidence" value="ECO:0007669"/>
    <property type="project" value="TreeGrafter"/>
</dbReference>
<dbReference type="FunFam" id="3.40.50.720:FF:000234">
    <property type="entry name" value="2-hydroxyacid dehydrogenase, putative"/>
    <property type="match status" value="1"/>
</dbReference>
<dbReference type="Pfam" id="PF00389">
    <property type="entry name" value="2-Hacid_dh"/>
    <property type="match status" value="1"/>
</dbReference>
<dbReference type="InterPro" id="IPR006139">
    <property type="entry name" value="D-isomer_2_OHA_DH_cat_dom"/>
</dbReference>
<feature type="region of interest" description="Disordered" evidence="8">
    <location>
        <begin position="556"/>
        <end position="583"/>
    </location>
</feature>
<evidence type="ECO:0000259" key="10">
    <source>
        <dbReference type="Pfam" id="PF02826"/>
    </source>
</evidence>
<dbReference type="CDD" id="cd00336">
    <property type="entry name" value="Ribosomal_L22"/>
    <property type="match status" value="1"/>
</dbReference>
<evidence type="ECO:0000256" key="4">
    <source>
        <dbReference type="ARBA" id="ARBA00023274"/>
    </source>
</evidence>
<feature type="compositionally biased region" description="Polar residues" evidence="8">
    <location>
        <begin position="369"/>
        <end position="381"/>
    </location>
</feature>
<gene>
    <name evidence="11" type="ORF">NUU61_006270</name>
</gene>
<dbReference type="InterPro" id="IPR036291">
    <property type="entry name" value="NAD(P)-bd_dom_sf"/>
</dbReference>
<name>A0A9W9F0L4_9EURO</name>
<dbReference type="InterPro" id="IPR029752">
    <property type="entry name" value="D-isomer_DH_CS1"/>
</dbReference>
<dbReference type="InterPro" id="IPR006140">
    <property type="entry name" value="D-isomer_DH_NAD-bd"/>
</dbReference>
<dbReference type="Gene3D" id="3.40.50.720">
    <property type="entry name" value="NAD(P)-binding Rossmann-like Domain"/>
    <property type="match status" value="2"/>
</dbReference>
<keyword evidence="3" id="KW-0560">Oxidoreductase</keyword>
<dbReference type="EMBL" id="JAPMSZ010000009">
    <property type="protein sequence ID" value="KAJ5091400.1"/>
    <property type="molecule type" value="Genomic_DNA"/>
</dbReference>
<evidence type="ECO:0000256" key="6">
    <source>
        <dbReference type="ARBA" id="ARBA00035325"/>
    </source>
</evidence>
<dbReference type="InterPro" id="IPR018260">
    <property type="entry name" value="Ribosomal_uL22_CS"/>
</dbReference>
<dbReference type="GO" id="GO:0051287">
    <property type="term" value="F:NAD binding"/>
    <property type="evidence" value="ECO:0007669"/>
    <property type="project" value="InterPro"/>
</dbReference>
<dbReference type="FunFam" id="3.90.470.10:FF:000010">
    <property type="entry name" value="60S ribosomal protein L17"/>
    <property type="match status" value="1"/>
</dbReference>
<evidence type="ECO:0000313" key="12">
    <source>
        <dbReference type="Proteomes" id="UP001141434"/>
    </source>
</evidence>
<dbReference type="GeneID" id="81395967"/>
<dbReference type="PANTHER" id="PTHR11593:SF10">
    <property type="entry name" value="60S RIBOSOMAL PROTEIN L17"/>
    <property type="match status" value="1"/>
</dbReference>
<comment type="caution">
    <text evidence="11">The sequence shown here is derived from an EMBL/GenBank/DDBJ whole genome shotgun (WGS) entry which is preliminary data.</text>
</comment>
<dbReference type="Pfam" id="PF00237">
    <property type="entry name" value="Ribosomal_L22"/>
    <property type="match status" value="1"/>
</dbReference>
<dbReference type="PANTHER" id="PTHR11593">
    <property type="entry name" value="60S RIBOSOMAL PROTEIN L17"/>
    <property type="match status" value="1"/>
</dbReference>
<dbReference type="InterPro" id="IPR005721">
    <property type="entry name" value="Ribosomal_uL22_euk/arc"/>
</dbReference>
<dbReference type="InterPro" id="IPR001063">
    <property type="entry name" value="Ribosomal_uL22"/>
</dbReference>
<dbReference type="Pfam" id="PF02826">
    <property type="entry name" value="2-Hacid_dh_C"/>
    <property type="match status" value="1"/>
</dbReference>
<dbReference type="GO" id="GO:0016616">
    <property type="term" value="F:oxidoreductase activity, acting on the CH-OH group of donors, NAD or NADP as acceptor"/>
    <property type="evidence" value="ECO:0007669"/>
    <property type="project" value="InterPro"/>
</dbReference>
<sequence length="583" mass="64238">MPSQAALLIGDITHARKEWESLSSILTLKEFPRGNRQDFIENCKAGHYDDVVVIYRSNASAKFTGPFNEEMIAVLPQALRYICHNGAGYDNVDIAACSQKNIAVSSTPVAVNNATADVGIFLMIGALRQAYVPTAALRAGELFPYIEKIENIPECSLSHPITDDARFKITGQWQGKTTLGHDPQGKVLGILGMGGIGREMANRAKAFGMKIQYHNRSRLSPELEGDATYVSFDELLANADVLSLNLALNASTRHIIGATEFGKMKDGVVLVNTARGALIDEKALVRSAGLDVYEKEPEIEPGLVNNPRVMLLPHIGTMTYETQKEMEILVLDNLRLAVEKGELITQVPEQNVRARLGPKRQERKKPHQTWCSSVSGKATTPTRHRGPSFSLANSVKMVRYAAQEIPAAKSARARGSYLRVSFKNTRETAQAVNGMKLQKALTFLENVTNKSMAVPMRRYAGSTGRTAQGKQWGVSKARWPVKSAEFIIDLLKNAEANADTKGLDTGNLIVKRIQVNQAPKGRRRTYRAHGRINPYMTNPCHIELILTEADEEVKKGPQTALKAQTRLSSRQRGSQLRQAITEA</sequence>
<feature type="region of interest" description="Disordered" evidence="8">
    <location>
        <begin position="356"/>
        <end position="388"/>
    </location>
</feature>
<reference evidence="11" key="2">
    <citation type="journal article" date="2023" name="IMA Fungus">
        <title>Comparative genomic study of the Penicillium genus elucidates a diverse pangenome and 15 lateral gene transfer events.</title>
        <authorList>
            <person name="Petersen C."/>
            <person name="Sorensen T."/>
            <person name="Nielsen M.R."/>
            <person name="Sondergaard T.E."/>
            <person name="Sorensen J.L."/>
            <person name="Fitzpatrick D.A."/>
            <person name="Frisvad J.C."/>
            <person name="Nielsen K.L."/>
        </authorList>
    </citation>
    <scope>NUCLEOTIDE SEQUENCE</scope>
    <source>
        <strain evidence="11">IBT 34128</strain>
    </source>
</reference>
<dbReference type="PROSITE" id="PS00065">
    <property type="entry name" value="D_2_HYDROXYACID_DH_1"/>
    <property type="match status" value="1"/>
</dbReference>
<dbReference type="InterPro" id="IPR029753">
    <property type="entry name" value="D-isomer_DH_CS"/>
</dbReference>
<feature type="domain" description="D-isomer specific 2-hydroxyacid dehydrogenase NAD-binding" evidence="10">
    <location>
        <begin position="170"/>
        <end position="316"/>
    </location>
</feature>
<feature type="compositionally biased region" description="Basic residues" evidence="8">
    <location>
        <begin position="356"/>
        <end position="367"/>
    </location>
</feature>
<keyword evidence="12" id="KW-1185">Reference proteome</keyword>
<dbReference type="SUPFAM" id="SSF51735">
    <property type="entry name" value="NAD(P)-binding Rossmann-fold domains"/>
    <property type="match status" value="1"/>
</dbReference>
<evidence type="ECO:0000259" key="9">
    <source>
        <dbReference type="Pfam" id="PF00389"/>
    </source>
</evidence>
<keyword evidence="4 7" id="KW-0687">Ribonucleoprotein</keyword>
<evidence type="ECO:0000256" key="8">
    <source>
        <dbReference type="SAM" id="MobiDB-lite"/>
    </source>
</evidence>
<dbReference type="Proteomes" id="UP001141434">
    <property type="component" value="Unassembled WGS sequence"/>
</dbReference>
<dbReference type="SUPFAM" id="SSF52283">
    <property type="entry name" value="Formate/glycerate dehydrogenase catalytic domain-like"/>
    <property type="match status" value="1"/>
</dbReference>
<dbReference type="Gene3D" id="3.90.470.10">
    <property type="entry name" value="Ribosomal protein L22/L17"/>
    <property type="match status" value="1"/>
</dbReference>
<feature type="compositionally biased region" description="Low complexity" evidence="8">
    <location>
        <begin position="564"/>
        <end position="583"/>
    </location>
</feature>
<accession>A0A9W9F0L4</accession>
<dbReference type="GO" id="GO:0022625">
    <property type="term" value="C:cytosolic large ribosomal subunit"/>
    <property type="evidence" value="ECO:0007669"/>
    <property type="project" value="TreeGrafter"/>
</dbReference>
<dbReference type="NCBIfam" id="TIGR01038">
    <property type="entry name" value="uL22_arch_euk"/>
    <property type="match status" value="1"/>
</dbReference>
<proteinExistence type="inferred from homology"/>
<evidence type="ECO:0000313" key="11">
    <source>
        <dbReference type="EMBL" id="KAJ5091400.1"/>
    </source>
</evidence>
<protein>
    <recommendedName>
        <fullName evidence="5">Large ribosomal subunit protein uL22</fullName>
    </recommendedName>
    <alternativeName>
        <fullName evidence="6">60S ribosomal protein L17</fullName>
    </alternativeName>
</protein>